<dbReference type="GO" id="GO:0005737">
    <property type="term" value="C:cytoplasm"/>
    <property type="evidence" value="ECO:0007669"/>
    <property type="project" value="TreeGrafter"/>
</dbReference>
<dbReference type="PROSITE" id="PS50072">
    <property type="entry name" value="CSA_PPIASE_2"/>
    <property type="match status" value="1"/>
</dbReference>
<dbReference type="OrthoDB" id="434397at2759"/>
<organism evidence="3 4">
    <name type="scientific">Stylonychia lemnae</name>
    <name type="common">Ciliate</name>
    <dbReference type="NCBI Taxonomy" id="5949"/>
    <lineage>
        <taxon>Eukaryota</taxon>
        <taxon>Sar</taxon>
        <taxon>Alveolata</taxon>
        <taxon>Ciliophora</taxon>
        <taxon>Intramacronucleata</taxon>
        <taxon>Spirotrichea</taxon>
        <taxon>Stichotrichia</taxon>
        <taxon>Sporadotrichida</taxon>
        <taxon>Oxytrichidae</taxon>
        <taxon>Stylonychinae</taxon>
        <taxon>Stylonychia</taxon>
    </lineage>
</organism>
<dbReference type="PRINTS" id="PR00153">
    <property type="entry name" value="CSAPPISMRASE"/>
</dbReference>
<dbReference type="PANTHER" id="PTHR11071">
    <property type="entry name" value="PEPTIDYL-PROLYL CIS-TRANS ISOMERASE"/>
    <property type="match status" value="1"/>
</dbReference>
<evidence type="ECO:0000313" key="4">
    <source>
        <dbReference type="Proteomes" id="UP000039865"/>
    </source>
</evidence>
<evidence type="ECO:0000259" key="2">
    <source>
        <dbReference type="PROSITE" id="PS50072"/>
    </source>
</evidence>
<feature type="coiled-coil region" evidence="1">
    <location>
        <begin position="317"/>
        <end position="365"/>
    </location>
</feature>
<dbReference type="AlphaFoldDB" id="A0A078AFB4"/>
<dbReference type="InterPro" id="IPR002130">
    <property type="entry name" value="Cyclophilin-type_PPIase_dom"/>
</dbReference>
<proteinExistence type="predicted"/>
<feature type="domain" description="PPIase cyclophilin-type" evidence="2">
    <location>
        <begin position="129"/>
        <end position="293"/>
    </location>
</feature>
<evidence type="ECO:0000313" key="3">
    <source>
        <dbReference type="EMBL" id="CDW80541.1"/>
    </source>
</evidence>
<protein>
    <submittedName>
        <fullName evidence="3">Peptidyl-prolyl cis-trans isomerase-like 6-like</fullName>
    </submittedName>
</protein>
<reference evidence="3 4" key="1">
    <citation type="submission" date="2014-06" db="EMBL/GenBank/DDBJ databases">
        <authorList>
            <person name="Swart Estienne"/>
        </authorList>
    </citation>
    <scope>NUCLEOTIDE SEQUENCE [LARGE SCALE GENOMIC DNA]</scope>
    <source>
        <strain evidence="3 4">130c</strain>
    </source>
</reference>
<dbReference type="PANTHER" id="PTHR11071:SF561">
    <property type="entry name" value="PEPTIDYL-PROLYL CIS-TRANS ISOMERASE D-RELATED"/>
    <property type="match status" value="1"/>
</dbReference>
<feature type="coiled-coil region" evidence="1">
    <location>
        <begin position="747"/>
        <end position="792"/>
    </location>
</feature>
<dbReference type="Gene3D" id="2.40.100.10">
    <property type="entry name" value="Cyclophilin-like"/>
    <property type="match status" value="1"/>
</dbReference>
<keyword evidence="4" id="KW-1185">Reference proteome</keyword>
<sequence length="831" mass="96905">MDSTQQYRFVLAGKVNDPNFHKCQAALKFLEQDNPKNVTLEVNQFFETQWEEYLRKIQTEKKGSFFHHKQSPLVYYNDNVYIGDHDVFQDWVLNEFRYLDKSSQLIYKKKAHDTYKNLIENSPGRNYVFVDISIDGAVNKVIIELFTEFAPNTCENFRKLCNGVFTNKQGEKLTYVGSEFQRVVKGMYIQGGDLYKNGIKNNASIFEGEFADESFHVKHTEIGLLGMCKKKGYQHTAECQFYITTAAPLSFLDNKYVVFGRVIQGMRAFKVIEKLDIINERPVQTVKINAAGDFTVSKKLTLQKLKYHIETRISTVKLELSNKVKGQQNEVARKKELIILKKKGIEEKQRRIMELKVKIEQESNQLFEKKTQLEKYYSDSVDFYCNQDAQNIRCFDIIPEYQNYTIGQKEFKIQKVNLLKQLNEFILIERLNCQKQVGEFLNIPNATQTYQIDEDLYSTAIGANINQEISIISNYFDQNESDGFHNLGGQNDLGIQKSRNILARSRANTMDEFDKFQGDQGTIEADCNNETKKQEKENQKMKQNPKIKEDFASFITLNQSDLDSNNKYLTLNSKQRQKALEKLEKVSGGIHLLCLMCQGISRILKVALPYKLTLKSKGFYVKDSGLNSYPLYMFAISVDQIDTKHQIQFENGIILLDKNIQYLLYINGFQLTQNSNNNKVLNINDLFSLEYLGRTFLVKQKKLPISKKRFKNNDSDNIYDHNLDPYTRDKNASSDNSMEFEEDKFEILKLQNRQQSANQQLENLRQSVHYDAELIQADIKEEILKNEELKMRKRKESGNEKEWDDDDDYKDLIKKIRGLDFSRLLTDDYVS</sequence>
<gene>
    <name evidence="3" type="primary">Contig6438.g6891</name>
    <name evidence="3" type="ORF">STYLEM_9543</name>
</gene>
<dbReference type="Proteomes" id="UP000039865">
    <property type="component" value="Unassembled WGS sequence"/>
</dbReference>
<name>A0A078AFB4_STYLE</name>
<dbReference type="GO" id="GO:0003755">
    <property type="term" value="F:peptidyl-prolyl cis-trans isomerase activity"/>
    <property type="evidence" value="ECO:0007669"/>
    <property type="project" value="InterPro"/>
</dbReference>
<dbReference type="InterPro" id="IPR029000">
    <property type="entry name" value="Cyclophilin-like_dom_sf"/>
</dbReference>
<keyword evidence="1" id="KW-0175">Coiled coil</keyword>
<dbReference type="SUPFAM" id="SSF50891">
    <property type="entry name" value="Cyclophilin-like"/>
    <property type="match status" value="1"/>
</dbReference>
<keyword evidence="3" id="KW-0413">Isomerase</keyword>
<evidence type="ECO:0000256" key="1">
    <source>
        <dbReference type="SAM" id="Coils"/>
    </source>
</evidence>
<accession>A0A078AFB4</accession>
<dbReference type="EMBL" id="CCKQ01009071">
    <property type="protein sequence ID" value="CDW80541.1"/>
    <property type="molecule type" value="Genomic_DNA"/>
</dbReference>
<dbReference type="InParanoid" id="A0A078AFB4"/>
<dbReference type="Pfam" id="PF00160">
    <property type="entry name" value="Pro_isomerase"/>
    <property type="match status" value="1"/>
</dbReference>